<dbReference type="PANTHER" id="PTHR47272">
    <property type="entry name" value="DDE_TNP_1_7 DOMAIN-CONTAINING PROTEIN"/>
    <property type="match status" value="1"/>
</dbReference>
<gene>
    <name evidence="3" type="ORF">EEDITHA_LOCUS19595</name>
</gene>
<dbReference type="Pfam" id="PF13843">
    <property type="entry name" value="DDE_Tnp_1_7"/>
    <property type="match status" value="1"/>
</dbReference>
<evidence type="ECO:0000313" key="3">
    <source>
        <dbReference type="EMBL" id="CAH2105323.1"/>
    </source>
</evidence>
<evidence type="ECO:0000259" key="2">
    <source>
        <dbReference type="Pfam" id="PF13843"/>
    </source>
</evidence>
<feature type="region of interest" description="Disordered" evidence="1">
    <location>
        <begin position="76"/>
        <end position="115"/>
    </location>
</feature>
<evidence type="ECO:0000313" key="4">
    <source>
        <dbReference type="Proteomes" id="UP001153954"/>
    </source>
</evidence>
<dbReference type="AlphaFoldDB" id="A0AAU9V5H1"/>
<name>A0AAU9V5H1_EUPED</name>
<feature type="compositionally biased region" description="Low complexity" evidence="1">
    <location>
        <begin position="76"/>
        <end position="92"/>
    </location>
</feature>
<evidence type="ECO:0000256" key="1">
    <source>
        <dbReference type="SAM" id="MobiDB-lite"/>
    </source>
</evidence>
<feature type="domain" description="PiggyBac transposable element-derived protein" evidence="2">
    <location>
        <begin position="150"/>
        <end position="515"/>
    </location>
</feature>
<proteinExistence type="predicted"/>
<feature type="region of interest" description="Disordered" evidence="1">
    <location>
        <begin position="556"/>
        <end position="575"/>
    </location>
</feature>
<feature type="compositionally biased region" description="Polar residues" evidence="1">
    <location>
        <begin position="93"/>
        <end position="102"/>
    </location>
</feature>
<accession>A0AAU9V5H1</accession>
<dbReference type="PANTHER" id="PTHR47272:SF1">
    <property type="entry name" value="PIGGYBAC TRANSPOSABLE ELEMENT-DERIVED PROTEIN 3-LIKE"/>
    <property type="match status" value="1"/>
</dbReference>
<comment type="caution">
    <text evidence="3">The sequence shown here is derived from an EMBL/GenBank/DDBJ whole genome shotgun (WGS) entry which is preliminary data.</text>
</comment>
<dbReference type="EMBL" id="CAKOGL010000028">
    <property type="protein sequence ID" value="CAH2105323.1"/>
    <property type="molecule type" value="Genomic_DNA"/>
</dbReference>
<protein>
    <recommendedName>
        <fullName evidence="2">PiggyBac transposable element-derived protein domain-containing protein</fullName>
    </recommendedName>
</protein>
<organism evidence="3 4">
    <name type="scientific">Euphydryas editha</name>
    <name type="common">Edith's checkerspot</name>
    <dbReference type="NCBI Taxonomy" id="104508"/>
    <lineage>
        <taxon>Eukaryota</taxon>
        <taxon>Metazoa</taxon>
        <taxon>Ecdysozoa</taxon>
        <taxon>Arthropoda</taxon>
        <taxon>Hexapoda</taxon>
        <taxon>Insecta</taxon>
        <taxon>Pterygota</taxon>
        <taxon>Neoptera</taxon>
        <taxon>Endopterygota</taxon>
        <taxon>Lepidoptera</taxon>
        <taxon>Glossata</taxon>
        <taxon>Ditrysia</taxon>
        <taxon>Papilionoidea</taxon>
        <taxon>Nymphalidae</taxon>
        <taxon>Nymphalinae</taxon>
        <taxon>Euphydryas</taxon>
    </lineage>
</organism>
<dbReference type="InterPro" id="IPR029526">
    <property type="entry name" value="PGBD"/>
</dbReference>
<reference evidence="3" key="1">
    <citation type="submission" date="2022-03" db="EMBL/GenBank/DDBJ databases">
        <authorList>
            <person name="Tunstrom K."/>
        </authorList>
    </citation>
    <scope>NUCLEOTIDE SEQUENCE</scope>
</reference>
<sequence>MGVILCSRAARKRPLRVLLDEDIMSVLQNNDDSEDGLDFDDDSLADPDFVPEFETFEDNTTEFDINVDSIIETLENSNESSLLSPPSAETASNVTVPQPSLAQSSQSKQTTKKPTKVNLRWKKKSLQLNAEQLRFKSNQNLGTELLELETPIQFFFYLFPQELIRMISEETNLYQVQNDPNSTFRVTDMDIRQFIGIVYLMSLIRLPRVTNHWNAILGTAIIQDTMSLNKFEKIRQTLHFNDNSKNLPRNDPEHDRIFKIRPVVESLNSAYKKVPLEEHLCVDEQMCSTKARNMLKRYNPQKPHKWGYKVYVLSGISGYAYKTEIETGKENIVLPEEPDLGASSNVVVRLARIIPRHQSYKLYFDNYFTSLHLLEYLAREGIHSLGTIRRNRIPGCKLLPEKEILKKRRGYSEEYVADLNGTDISNVAWKDNKIVTLASTFAGIQPETDVRRWDKQNSRYVNIKRPNVVGEYNRHMGGVDLINSIIGIYKIQLRSKRWQVRMFYHYLDLTMANAWLLYKKVSKSKGLSCRLSSADFRLDVAVTLCKLGIKPSMSSRHSLENEIQSKKHKGPAQHAPPMAVRQDQVGHWPQWSDKKIRCKFPKCIGFTHNMCEKCGVALCYTKTKNCFRNFHLS</sequence>
<dbReference type="Proteomes" id="UP001153954">
    <property type="component" value="Unassembled WGS sequence"/>
</dbReference>
<keyword evidence="4" id="KW-1185">Reference proteome</keyword>